<feature type="domain" description="DUF6985" evidence="1">
    <location>
        <begin position="20"/>
        <end position="157"/>
    </location>
</feature>
<proteinExistence type="predicted"/>
<sequence>MSLPGIGELSEGEFPDEVITPALDVTLFEADIPFRIEDYDPADNDLIVKAIQAFRALEHSDLLPATDPVYRYYKDFYDDQCDDEEVMEWLPVIENPEDVWNHVTMGRCEPIVQVEERDKERHAVIYLECECEWEEEHGLAFAFLDGTTLIEAGPCEEVF</sequence>
<dbReference type="AlphaFoldDB" id="A0A9X1QPX6"/>
<reference evidence="2" key="1">
    <citation type="submission" date="2022-01" db="EMBL/GenBank/DDBJ databases">
        <title>Corynebacterium sp. nov isolated from isolated from the feces of the greater white-fronted geese (Anser albifrons) at Poyang Lake, PR China.</title>
        <authorList>
            <person name="Liu Q."/>
        </authorList>
    </citation>
    <scope>NUCLEOTIDE SEQUENCE</scope>
    <source>
        <strain evidence="2">JCM 32435</strain>
    </source>
</reference>
<evidence type="ECO:0000313" key="2">
    <source>
        <dbReference type="EMBL" id="MCF4007194.1"/>
    </source>
</evidence>
<dbReference type="Proteomes" id="UP001139336">
    <property type="component" value="Unassembled WGS sequence"/>
</dbReference>
<name>A0A9X1QPX6_9CORY</name>
<evidence type="ECO:0000259" key="1">
    <source>
        <dbReference type="Pfam" id="PF22481"/>
    </source>
</evidence>
<evidence type="ECO:0000313" key="3">
    <source>
        <dbReference type="Proteomes" id="UP001139336"/>
    </source>
</evidence>
<dbReference type="EMBL" id="JAKGSI010000004">
    <property type="protein sequence ID" value="MCF4007194.1"/>
    <property type="molecule type" value="Genomic_DNA"/>
</dbReference>
<dbReference type="InterPro" id="IPR054254">
    <property type="entry name" value="DUF6985"/>
</dbReference>
<keyword evidence="3" id="KW-1185">Reference proteome</keyword>
<organism evidence="2 3">
    <name type="scientific">Corynebacterium uropygiale</name>
    <dbReference type="NCBI Taxonomy" id="1775911"/>
    <lineage>
        <taxon>Bacteria</taxon>
        <taxon>Bacillati</taxon>
        <taxon>Actinomycetota</taxon>
        <taxon>Actinomycetes</taxon>
        <taxon>Mycobacteriales</taxon>
        <taxon>Corynebacteriaceae</taxon>
        <taxon>Corynebacterium</taxon>
    </lineage>
</organism>
<protein>
    <recommendedName>
        <fullName evidence="1">DUF6985 domain-containing protein</fullName>
    </recommendedName>
</protein>
<comment type="caution">
    <text evidence="2">The sequence shown here is derived from an EMBL/GenBank/DDBJ whole genome shotgun (WGS) entry which is preliminary data.</text>
</comment>
<dbReference type="RefSeq" id="WP_236119335.1">
    <property type="nucleotide sequence ID" value="NZ_JAKGSI010000004.1"/>
</dbReference>
<accession>A0A9X1QPX6</accession>
<dbReference type="Pfam" id="PF22481">
    <property type="entry name" value="DUF6985"/>
    <property type="match status" value="1"/>
</dbReference>
<gene>
    <name evidence="2" type="ORF">L1O03_08410</name>
</gene>